<evidence type="ECO:0000313" key="2">
    <source>
        <dbReference type="EMBL" id="QEH32563.1"/>
    </source>
</evidence>
<accession>A0A5B9VW28</accession>
<name>A0A5B9VW28_9BACT</name>
<dbReference type="AlphaFoldDB" id="A0A5B9VW28"/>
<evidence type="ECO:0000256" key="1">
    <source>
        <dbReference type="SAM" id="Phobius"/>
    </source>
</evidence>
<dbReference type="EMBL" id="CP042997">
    <property type="protein sequence ID" value="QEH32563.1"/>
    <property type="molecule type" value="Genomic_DNA"/>
</dbReference>
<dbReference type="RefSeq" id="WP_148591849.1">
    <property type="nucleotide sequence ID" value="NZ_CP042997.1"/>
</dbReference>
<gene>
    <name evidence="2" type="ORF">OJF2_10400</name>
</gene>
<keyword evidence="1" id="KW-1133">Transmembrane helix</keyword>
<organism evidence="2 3">
    <name type="scientific">Aquisphaera giovannonii</name>
    <dbReference type="NCBI Taxonomy" id="406548"/>
    <lineage>
        <taxon>Bacteria</taxon>
        <taxon>Pseudomonadati</taxon>
        <taxon>Planctomycetota</taxon>
        <taxon>Planctomycetia</taxon>
        <taxon>Isosphaerales</taxon>
        <taxon>Isosphaeraceae</taxon>
        <taxon>Aquisphaera</taxon>
    </lineage>
</organism>
<dbReference type="Proteomes" id="UP000324233">
    <property type="component" value="Chromosome"/>
</dbReference>
<feature type="transmembrane region" description="Helical" evidence="1">
    <location>
        <begin position="233"/>
        <end position="251"/>
    </location>
</feature>
<keyword evidence="1" id="KW-0472">Membrane</keyword>
<feature type="transmembrane region" description="Helical" evidence="1">
    <location>
        <begin position="109"/>
        <end position="129"/>
    </location>
</feature>
<feature type="transmembrane region" description="Helical" evidence="1">
    <location>
        <begin position="184"/>
        <end position="213"/>
    </location>
</feature>
<feature type="transmembrane region" description="Helical" evidence="1">
    <location>
        <begin position="341"/>
        <end position="362"/>
    </location>
</feature>
<evidence type="ECO:0000313" key="3">
    <source>
        <dbReference type="Proteomes" id="UP000324233"/>
    </source>
</evidence>
<feature type="transmembrane region" description="Helical" evidence="1">
    <location>
        <begin position="303"/>
        <end position="321"/>
    </location>
</feature>
<feature type="transmembrane region" description="Helical" evidence="1">
    <location>
        <begin position="25"/>
        <end position="50"/>
    </location>
</feature>
<keyword evidence="1" id="KW-0812">Transmembrane</keyword>
<proteinExistence type="predicted"/>
<dbReference type="OrthoDB" id="258591at2"/>
<feature type="transmembrane region" description="Helical" evidence="1">
    <location>
        <begin position="149"/>
        <end position="172"/>
    </location>
</feature>
<feature type="transmembrane region" description="Helical" evidence="1">
    <location>
        <begin position="399"/>
        <end position="422"/>
    </location>
</feature>
<feature type="transmembrane region" description="Helical" evidence="1">
    <location>
        <begin position="374"/>
        <end position="393"/>
    </location>
</feature>
<protein>
    <recommendedName>
        <fullName evidence="4">Glycosyltransferase RgtA/B/C/D-like domain-containing protein</fullName>
    </recommendedName>
</protein>
<reference evidence="2 3" key="1">
    <citation type="submission" date="2019-08" db="EMBL/GenBank/DDBJ databases">
        <title>Deep-cultivation of Planctomycetes and their phenomic and genomic characterization uncovers novel biology.</title>
        <authorList>
            <person name="Wiegand S."/>
            <person name="Jogler M."/>
            <person name="Boedeker C."/>
            <person name="Pinto D."/>
            <person name="Vollmers J."/>
            <person name="Rivas-Marin E."/>
            <person name="Kohn T."/>
            <person name="Peeters S.H."/>
            <person name="Heuer A."/>
            <person name="Rast P."/>
            <person name="Oberbeckmann S."/>
            <person name="Bunk B."/>
            <person name="Jeske O."/>
            <person name="Meyerdierks A."/>
            <person name="Storesund J.E."/>
            <person name="Kallscheuer N."/>
            <person name="Luecker S."/>
            <person name="Lage O.M."/>
            <person name="Pohl T."/>
            <person name="Merkel B.J."/>
            <person name="Hornburger P."/>
            <person name="Mueller R.-W."/>
            <person name="Bruemmer F."/>
            <person name="Labrenz M."/>
            <person name="Spormann A.M."/>
            <person name="Op den Camp H."/>
            <person name="Overmann J."/>
            <person name="Amann R."/>
            <person name="Jetten M.S.M."/>
            <person name="Mascher T."/>
            <person name="Medema M.H."/>
            <person name="Devos D.P."/>
            <person name="Kaster A.-K."/>
            <person name="Ovreas L."/>
            <person name="Rohde M."/>
            <person name="Galperin M.Y."/>
            <person name="Jogler C."/>
        </authorList>
    </citation>
    <scope>NUCLEOTIDE SEQUENCE [LARGE SCALE GENOMIC DNA]</scope>
    <source>
        <strain evidence="2 3">OJF2</strain>
    </source>
</reference>
<keyword evidence="3" id="KW-1185">Reference proteome</keyword>
<sequence>MAEPAERSAPSDDRPACATATPGRLVLALAATALLLGPVVVAIWAVPYFVTQDGPAHLYNAWILARSFSPGSPFEPYFAVRWQPVPNWSGHLLLATLMKVASPWVADRAVLTLTLLGFAMALVALRWVVRGDRGLLGAGLVAAVLAPNMPWLAGFTSFLLGSIFFAVTLAAWWPGRDRPGAGRIALVGVLLALGYFCHLVSLGLTVLALGYLALFAPPEVDGPRPWRRRARRLATTALCGLPLLALVPAYLHLSRQGGPMQPAWENMGDPFALSGWLIRIKWADPLSLAVRDMIPFGEAQRPMYLAFAPVIWLLAAAIAWVSGGLPSAIRGRPAGGQPAVVAPGAGGVWTSLAAVLMLASLLSPDSMGEGHGAYLPQRVMLLGLAALVPGLDFRMGRSFGLAAAACVLAALALQSAIVWDYALHSQRTAGRVAAARDLVGDGRRIATLLADIRSRFRCNPLLHADGWLGVGNGNIVWSNYEAQFYYFPVQFRPGLDHPAPREFELVALGTDPEATPEAAARWESILAGHNAVIDEVVVWGRDPALDAITGRWFEPVRERGNVRVFAKKGAGAGGR</sequence>
<dbReference type="KEGG" id="agv:OJF2_10400"/>
<evidence type="ECO:0008006" key="4">
    <source>
        <dbReference type="Google" id="ProtNLM"/>
    </source>
</evidence>